<evidence type="ECO:0000313" key="1">
    <source>
        <dbReference type="EMBL" id="NGN68449.1"/>
    </source>
</evidence>
<keyword evidence="2" id="KW-1185">Reference proteome</keyword>
<accession>A0A6G4U888</accession>
<dbReference type="AlphaFoldDB" id="A0A6G4U888"/>
<reference evidence="1 2" key="1">
    <citation type="submission" date="2020-02" db="EMBL/GenBank/DDBJ databases">
        <title>Whole-genome analyses of novel actinobacteria.</title>
        <authorList>
            <person name="Sahin N."/>
        </authorList>
    </citation>
    <scope>NUCLEOTIDE SEQUENCE [LARGE SCALE GENOMIC DNA]</scope>
    <source>
        <strain evidence="1 2">A7024</strain>
    </source>
</reference>
<proteinExistence type="predicted"/>
<evidence type="ECO:0000313" key="2">
    <source>
        <dbReference type="Proteomes" id="UP000481583"/>
    </source>
</evidence>
<sequence length="142" mass="15857">MNELEVLRRQMALVVEFRVPVPDRGIGGYAEIVVRRERVDVDRWAVTDGAFTGLRAWVEGEGWQYVSDVGRAVAYAHGRDEALLLAHRVAELEAAAFEAEVNGRLQKEEAVAAIEPRHMLEYVREYNEGVTSSGDSDSGRGR</sequence>
<protein>
    <submittedName>
        <fullName evidence="1">Uncharacterized protein</fullName>
    </submittedName>
</protein>
<gene>
    <name evidence="1" type="ORF">G5C51_31700</name>
</gene>
<comment type="caution">
    <text evidence="1">The sequence shown here is derived from an EMBL/GenBank/DDBJ whole genome shotgun (WGS) entry which is preliminary data.</text>
</comment>
<dbReference type="EMBL" id="JAAKZV010000205">
    <property type="protein sequence ID" value="NGN68449.1"/>
    <property type="molecule type" value="Genomic_DNA"/>
</dbReference>
<dbReference type="RefSeq" id="WP_165242409.1">
    <property type="nucleotide sequence ID" value="NZ_JAAKZV010000205.1"/>
</dbReference>
<organism evidence="1 2">
    <name type="scientific">Streptomyces coryli</name>
    <dbReference type="NCBI Taxonomy" id="1128680"/>
    <lineage>
        <taxon>Bacteria</taxon>
        <taxon>Bacillati</taxon>
        <taxon>Actinomycetota</taxon>
        <taxon>Actinomycetes</taxon>
        <taxon>Kitasatosporales</taxon>
        <taxon>Streptomycetaceae</taxon>
        <taxon>Streptomyces</taxon>
    </lineage>
</organism>
<name>A0A6G4U888_9ACTN</name>
<dbReference type="Proteomes" id="UP000481583">
    <property type="component" value="Unassembled WGS sequence"/>
</dbReference>